<dbReference type="NCBIfam" id="NF010013">
    <property type="entry name" value="PRK13487.1"/>
    <property type="match status" value="1"/>
</dbReference>
<evidence type="ECO:0000256" key="2">
    <source>
        <dbReference type="ARBA" id="ARBA00022801"/>
    </source>
</evidence>
<dbReference type="InterPro" id="IPR005659">
    <property type="entry name" value="Chemorcpt_Glu_NH3ase_CheD"/>
</dbReference>
<evidence type="ECO:0000256" key="3">
    <source>
        <dbReference type="HAMAP-Rule" id="MF_01440"/>
    </source>
</evidence>
<dbReference type="GO" id="GO:0006935">
    <property type="term" value="P:chemotaxis"/>
    <property type="evidence" value="ECO:0007669"/>
    <property type="project" value="UniProtKB-UniRule"/>
</dbReference>
<organism evidence="4 5">
    <name type="scientific">Candidatus Contendobacter odensis Run_B_J11</name>
    <dbReference type="NCBI Taxonomy" id="1400861"/>
    <lineage>
        <taxon>Bacteria</taxon>
        <taxon>Pseudomonadati</taxon>
        <taxon>Pseudomonadota</taxon>
        <taxon>Gammaproteobacteria</taxon>
        <taxon>Candidatus Competibacteraceae</taxon>
        <taxon>Candidatus Contendibacter</taxon>
    </lineage>
</organism>
<sequence>MAAVLRPSHRLKHLRIAEFSQMGSYWDPIQNIEVVRILAGEYYATHCDEMITTVLGSCVSACIRDTVAGIGGMNHFMLPAETRPGGIPGYRGLSSDTAYGGYAMERLINCILKYGGRHENLEVKVFGGGRIMGGMTDIGLQNIEFVRAYLHTENLAVVAEDVGDNFPRRMAYFPATGKVWVKKLRNIRNETIIKQETAYLGEIRQQTAKGGDIELFGD</sequence>
<reference evidence="4 5" key="1">
    <citation type="journal article" date="2014" name="ISME J.">
        <title>Candidatus Competibacter-lineage genomes retrieved from metagenomes reveal functional metabolic diversity.</title>
        <authorList>
            <person name="McIlroy S.J."/>
            <person name="Albertsen M."/>
            <person name="Andresen E.K."/>
            <person name="Saunders A.M."/>
            <person name="Kristiansen R."/>
            <person name="Stokholm-Bjerregaard M."/>
            <person name="Nielsen K.L."/>
            <person name="Nielsen P.H."/>
        </authorList>
    </citation>
    <scope>NUCLEOTIDE SEQUENCE [LARGE SCALE GENOMIC DNA]</scope>
    <source>
        <strain evidence="4 5">Run_B_J11</strain>
    </source>
</reference>
<comment type="caution">
    <text evidence="4">The sequence shown here is derived from an EMBL/GenBank/DDBJ whole genome shotgun (WGS) entry which is preliminary data.</text>
</comment>
<evidence type="ECO:0000313" key="4">
    <source>
        <dbReference type="EMBL" id="CDH44581.1"/>
    </source>
</evidence>
<dbReference type="HAMAP" id="MF_01440">
    <property type="entry name" value="CheD"/>
    <property type="match status" value="1"/>
</dbReference>
<dbReference type="PANTHER" id="PTHR35147:SF2">
    <property type="entry name" value="CHEMORECEPTOR GLUTAMINE DEAMIDASE CHED-RELATED"/>
    <property type="match status" value="1"/>
</dbReference>
<keyword evidence="2 3" id="KW-0378">Hydrolase</keyword>
<dbReference type="EC" id="3.5.1.44" evidence="3"/>
<comment type="catalytic activity">
    <reaction evidence="3">
        <text>L-glutaminyl-[protein] + H2O = L-glutamyl-[protein] + NH4(+)</text>
        <dbReference type="Rhea" id="RHEA:16441"/>
        <dbReference type="Rhea" id="RHEA-COMP:10207"/>
        <dbReference type="Rhea" id="RHEA-COMP:10208"/>
        <dbReference type="ChEBI" id="CHEBI:15377"/>
        <dbReference type="ChEBI" id="CHEBI:28938"/>
        <dbReference type="ChEBI" id="CHEBI:29973"/>
        <dbReference type="ChEBI" id="CHEBI:30011"/>
        <dbReference type="EC" id="3.5.1.44"/>
    </reaction>
</comment>
<accession>A0A7U7GAL3</accession>
<evidence type="ECO:0000313" key="5">
    <source>
        <dbReference type="Proteomes" id="UP000019184"/>
    </source>
</evidence>
<keyword evidence="5" id="KW-1185">Reference proteome</keyword>
<protein>
    <recommendedName>
        <fullName evidence="3">Probable chemoreceptor glutamine deamidase CheD</fullName>
        <ecNumber evidence="3">3.5.1.44</ecNumber>
    </recommendedName>
</protein>
<comment type="similarity">
    <text evidence="3">Belongs to the CheD family.</text>
</comment>
<dbReference type="InterPro" id="IPR038592">
    <property type="entry name" value="CheD-like_sf"/>
</dbReference>
<dbReference type="GO" id="GO:0050568">
    <property type="term" value="F:protein-glutamine glutaminase activity"/>
    <property type="evidence" value="ECO:0007669"/>
    <property type="project" value="UniProtKB-UniRule"/>
</dbReference>
<dbReference type="Pfam" id="PF03975">
    <property type="entry name" value="CheD"/>
    <property type="match status" value="1"/>
</dbReference>
<dbReference type="Gene3D" id="3.30.1330.200">
    <property type="match status" value="1"/>
</dbReference>
<dbReference type="OrthoDB" id="9807202at2"/>
<dbReference type="AlphaFoldDB" id="A0A7U7GAL3"/>
<dbReference type="RefSeq" id="WP_051497535.1">
    <property type="nucleotide sequence ID" value="NZ_CBTK010000085.1"/>
</dbReference>
<dbReference type="CDD" id="cd16352">
    <property type="entry name" value="CheD"/>
    <property type="match status" value="1"/>
</dbReference>
<name>A0A7U7GAL3_9GAMM</name>
<dbReference type="InterPro" id="IPR011324">
    <property type="entry name" value="Cytotoxic_necrot_fac-like_cat"/>
</dbReference>
<gene>
    <name evidence="3 4" type="primary">cheD</name>
    <name evidence="4" type="ORF">BN874_1750009</name>
</gene>
<dbReference type="EMBL" id="CBTK010000085">
    <property type="protein sequence ID" value="CDH44581.1"/>
    <property type="molecule type" value="Genomic_DNA"/>
</dbReference>
<proteinExistence type="inferred from homology"/>
<dbReference type="SUPFAM" id="SSF64438">
    <property type="entry name" value="CNF1/YfiH-like putative cysteine hydrolases"/>
    <property type="match status" value="1"/>
</dbReference>
<evidence type="ECO:0000256" key="1">
    <source>
        <dbReference type="ARBA" id="ARBA00022500"/>
    </source>
</evidence>
<dbReference type="PANTHER" id="PTHR35147">
    <property type="entry name" value="CHEMORECEPTOR GLUTAMINE DEAMIDASE CHED-RELATED"/>
    <property type="match status" value="1"/>
</dbReference>
<keyword evidence="1 3" id="KW-0145">Chemotaxis</keyword>
<dbReference type="Proteomes" id="UP000019184">
    <property type="component" value="Unassembled WGS sequence"/>
</dbReference>
<comment type="function">
    <text evidence="3">Probably deamidates glutamine residues to glutamate on methyl-accepting chemotaxis receptors (MCPs), playing an important role in chemotaxis.</text>
</comment>